<evidence type="ECO:0000256" key="5">
    <source>
        <dbReference type="ARBA" id="ARBA00022989"/>
    </source>
</evidence>
<keyword evidence="6" id="KW-0472">Membrane</keyword>
<evidence type="ECO:0000256" key="4">
    <source>
        <dbReference type="ARBA" id="ARBA00022692"/>
    </source>
</evidence>
<protein>
    <submittedName>
        <fullName evidence="8">Glycosyltransferase</fullName>
    </submittedName>
</protein>
<evidence type="ECO:0000313" key="8">
    <source>
        <dbReference type="EMBL" id="GAE89625.1"/>
    </source>
</evidence>
<gene>
    <name evidence="8" type="ORF">JCM21531_3166</name>
</gene>
<dbReference type="AlphaFoldDB" id="W4V8A0"/>
<sequence length="108" mass="12290">MSEKIVCSVVVPLYNEEEVILETYKRLKNVMESLKEPYEIIFVNDGSRDKTAIMANEICNKDKTVKLVDFARNFGHQTAITAGMDYSEGEAIVVIDADLQDLRNLFLK</sequence>
<keyword evidence="4" id="KW-0812">Transmembrane</keyword>
<keyword evidence="2" id="KW-0328">Glycosyltransferase</keyword>
<evidence type="ECO:0000256" key="1">
    <source>
        <dbReference type="ARBA" id="ARBA00004141"/>
    </source>
</evidence>
<dbReference type="InterPro" id="IPR050256">
    <property type="entry name" value="Glycosyltransferase_2"/>
</dbReference>
<dbReference type="PANTHER" id="PTHR48090">
    <property type="entry name" value="UNDECAPRENYL-PHOSPHATE 4-DEOXY-4-FORMAMIDO-L-ARABINOSE TRANSFERASE-RELATED"/>
    <property type="match status" value="1"/>
</dbReference>
<dbReference type="InterPro" id="IPR029044">
    <property type="entry name" value="Nucleotide-diphossugar_trans"/>
</dbReference>
<dbReference type="PANTHER" id="PTHR48090:SF1">
    <property type="entry name" value="PROPHAGE BACTOPRENOL GLUCOSYL TRANSFERASE HOMOLOG"/>
    <property type="match status" value="1"/>
</dbReference>
<dbReference type="GO" id="GO:0016757">
    <property type="term" value="F:glycosyltransferase activity"/>
    <property type="evidence" value="ECO:0007669"/>
    <property type="project" value="UniProtKB-KW"/>
</dbReference>
<reference evidence="8" key="1">
    <citation type="journal article" date="2014" name="Genome Announc.">
        <title>Draft Genome Sequence of Clostridium straminisolvens Strain JCM 21531T, Isolated from a Cellulose-Degrading Bacterial Community.</title>
        <authorList>
            <person name="Yuki M."/>
            <person name="Oshima K."/>
            <person name="Suda W."/>
            <person name="Sakamoto M."/>
            <person name="Kitamura K."/>
            <person name="Iida T."/>
            <person name="Hattori M."/>
            <person name="Ohkuma M."/>
        </authorList>
    </citation>
    <scope>NUCLEOTIDE SEQUENCE [LARGE SCALE GENOMIC DNA]</scope>
    <source>
        <strain evidence="8">JCM 21531</strain>
    </source>
</reference>
<keyword evidence="9" id="KW-1185">Reference proteome</keyword>
<evidence type="ECO:0000256" key="2">
    <source>
        <dbReference type="ARBA" id="ARBA00022676"/>
    </source>
</evidence>
<name>W4V8A0_9FIRM</name>
<dbReference type="SUPFAM" id="SSF53448">
    <property type="entry name" value="Nucleotide-diphospho-sugar transferases"/>
    <property type="match status" value="1"/>
</dbReference>
<keyword evidence="5" id="KW-1133">Transmembrane helix</keyword>
<feature type="domain" description="Glycosyltransferase 2-like" evidence="7">
    <location>
        <begin position="8"/>
        <end position="104"/>
    </location>
</feature>
<dbReference type="Gene3D" id="3.90.550.10">
    <property type="entry name" value="Spore Coat Polysaccharide Biosynthesis Protein SpsA, Chain A"/>
    <property type="match status" value="1"/>
</dbReference>
<dbReference type="STRING" id="1294263.JCM21531_3166"/>
<dbReference type="GO" id="GO:0005886">
    <property type="term" value="C:plasma membrane"/>
    <property type="evidence" value="ECO:0007669"/>
    <property type="project" value="TreeGrafter"/>
</dbReference>
<dbReference type="InterPro" id="IPR001173">
    <property type="entry name" value="Glyco_trans_2-like"/>
</dbReference>
<evidence type="ECO:0000313" key="9">
    <source>
        <dbReference type="Proteomes" id="UP000019109"/>
    </source>
</evidence>
<evidence type="ECO:0000259" key="7">
    <source>
        <dbReference type="Pfam" id="PF00535"/>
    </source>
</evidence>
<proteinExistence type="predicted"/>
<evidence type="ECO:0000256" key="3">
    <source>
        <dbReference type="ARBA" id="ARBA00022679"/>
    </source>
</evidence>
<evidence type="ECO:0000256" key="6">
    <source>
        <dbReference type="ARBA" id="ARBA00023136"/>
    </source>
</evidence>
<comment type="caution">
    <text evidence="8">The sequence shown here is derived from an EMBL/GenBank/DDBJ whole genome shotgun (WGS) entry which is preliminary data.</text>
</comment>
<dbReference type="EMBL" id="BAVR01000041">
    <property type="protein sequence ID" value="GAE89625.1"/>
    <property type="molecule type" value="Genomic_DNA"/>
</dbReference>
<dbReference type="Pfam" id="PF00535">
    <property type="entry name" value="Glycos_transf_2"/>
    <property type="match status" value="1"/>
</dbReference>
<organism evidence="8 9">
    <name type="scientific">Acetivibrio straminisolvens JCM 21531</name>
    <dbReference type="NCBI Taxonomy" id="1294263"/>
    <lineage>
        <taxon>Bacteria</taxon>
        <taxon>Bacillati</taxon>
        <taxon>Bacillota</taxon>
        <taxon>Clostridia</taxon>
        <taxon>Eubacteriales</taxon>
        <taxon>Oscillospiraceae</taxon>
        <taxon>Acetivibrio</taxon>
    </lineage>
</organism>
<accession>W4V8A0</accession>
<dbReference type="Proteomes" id="UP000019109">
    <property type="component" value="Unassembled WGS sequence"/>
</dbReference>
<comment type="subcellular location">
    <subcellularLocation>
        <location evidence="1">Membrane</location>
        <topology evidence="1">Multi-pass membrane protein</topology>
    </subcellularLocation>
</comment>
<keyword evidence="3 8" id="KW-0808">Transferase</keyword>